<reference evidence="1 2" key="1">
    <citation type="submission" date="2018-03" db="EMBL/GenBank/DDBJ databases">
        <title>Genomic Encyclopedia of Type Strains, Phase III (KMG-III): the genomes of soil and plant-associated and newly described type strains.</title>
        <authorList>
            <person name="Whitman W."/>
        </authorList>
    </citation>
    <scope>NUCLEOTIDE SEQUENCE [LARGE SCALE GENOMIC DNA]</scope>
    <source>
        <strain evidence="1 2">MWH-P2sevCIIIb</strain>
    </source>
</reference>
<evidence type="ECO:0000313" key="2">
    <source>
        <dbReference type="Proteomes" id="UP000238308"/>
    </source>
</evidence>
<sequence>MLVTFSSKAGGDVLMLGEHAKPILLLAGKIAENPFPVRGVFSIEQLPEAIQRLEGGVASEVPAEVDEETIPSPFLLPVSLRQRAFPLLDLMRKAQKSGKPVLWETGSGW</sequence>
<gene>
    <name evidence="1" type="ORF">BCM14_1293</name>
</gene>
<keyword evidence="2" id="KW-1185">Reference proteome</keyword>
<protein>
    <submittedName>
        <fullName evidence="1">Uncharacterized protein DUF1840</fullName>
    </submittedName>
</protein>
<proteinExistence type="predicted"/>
<name>A0A2T0XHS3_9BURK</name>
<evidence type="ECO:0000313" key="1">
    <source>
        <dbReference type="EMBL" id="PRY98465.1"/>
    </source>
</evidence>
<organism evidence="1 2">
    <name type="scientific">Jezberella montanilacus</name>
    <dbReference type="NCBI Taxonomy" id="323426"/>
    <lineage>
        <taxon>Bacteria</taxon>
        <taxon>Pseudomonadati</taxon>
        <taxon>Pseudomonadota</taxon>
        <taxon>Betaproteobacteria</taxon>
        <taxon>Burkholderiales</taxon>
        <taxon>Alcaligenaceae</taxon>
        <taxon>Jezberella</taxon>
    </lineage>
</organism>
<dbReference type="OrthoDB" id="5296629at2"/>
<dbReference type="Pfam" id="PF08895">
    <property type="entry name" value="DUF1840"/>
    <property type="match status" value="1"/>
</dbReference>
<dbReference type="RefSeq" id="WP_106227171.1">
    <property type="nucleotide sequence ID" value="NZ_PVTV01000012.1"/>
</dbReference>
<dbReference type="EMBL" id="PVTV01000012">
    <property type="protein sequence ID" value="PRY98465.1"/>
    <property type="molecule type" value="Genomic_DNA"/>
</dbReference>
<dbReference type="Proteomes" id="UP000238308">
    <property type="component" value="Unassembled WGS sequence"/>
</dbReference>
<accession>A0A2T0XHS3</accession>
<dbReference type="InterPro" id="IPR014991">
    <property type="entry name" value="DUF1840"/>
</dbReference>
<dbReference type="AlphaFoldDB" id="A0A2T0XHS3"/>
<comment type="caution">
    <text evidence="1">The sequence shown here is derived from an EMBL/GenBank/DDBJ whole genome shotgun (WGS) entry which is preliminary data.</text>
</comment>